<accession>A0ABY1NT80</accession>
<evidence type="ECO:0000313" key="2">
    <source>
        <dbReference type="Proteomes" id="UP001157915"/>
    </source>
</evidence>
<comment type="caution">
    <text evidence="1">The sequence shown here is derived from an EMBL/GenBank/DDBJ whole genome shotgun (WGS) entry which is preliminary data.</text>
</comment>
<dbReference type="Proteomes" id="UP001157915">
    <property type="component" value="Unassembled WGS sequence"/>
</dbReference>
<sequence length="333" mass="38263">MFEKLIKEIEKMERMKISIPLETDADGYIDKECPSEECLFQFKIKSKDWTKVERNDVAFCPYCRHEDEPENWYTTEQVEDSKKQAINHIQGRIGQALRDGANDFNARQPKKGFITMSLSVKGTAGRSQIMPIPAAQEMRLHVQCEQCDTEYAFIGSAFFCPCCGHNSAQKTFELSINKIRESIKNLPDMRIKLQEFGKDAVQNTCQSLIEKGLLDCVTAFQRYCEMIFSEKAPDKKFKMNAFQNLEIGGDLWKESFGSTYTDWLSNAEFSRLVALFQRRHLLAHTEGIVDQKYLEKSGDNNCKVGQRISIKEKDVLELIGLICIITDEIKKLS</sequence>
<organism evidence="1 2">
    <name type="scientific">Algoriphagus winogradskyi</name>
    <dbReference type="NCBI Taxonomy" id="237017"/>
    <lineage>
        <taxon>Bacteria</taxon>
        <taxon>Pseudomonadati</taxon>
        <taxon>Bacteroidota</taxon>
        <taxon>Cytophagia</taxon>
        <taxon>Cytophagales</taxon>
        <taxon>Cyclobacteriaceae</taxon>
        <taxon>Algoriphagus</taxon>
    </lineage>
</organism>
<evidence type="ECO:0008006" key="3">
    <source>
        <dbReference type="Google" id="ProtNLM"/>
    </source>
</evidence>
<protein>
    <recommendedName>
        <fullName evidence="3">RiboL-PSP-HEPN domain-containing protein</fullName>
    </recommendedName>
</protein>
<proteinExistence type="predicted"/>
<gene>
    <name evidence="1" type="ORF">SAMN06265367_102687</name>
</gene>
<dbReference type="EMBL" id="FXUA01000002">
    <property type="protein sequence ID" value="SMP16948.1"/>
    <property type="molecule type" value="Genomic_DNA"/>
</dbReference>
<keyword evidence="2" id="KW-1185">Reference proteome</keyword>
<reference evidence="1 2" key="1">
    <citation type="submission" date="2017-05" db="EMBL/GenBank/DDBJ databases">
        <authorList>
            <person name="Varghese N."/>
            <person name="Submissions S."/>
        </authorList>
    </citation>
    <scope>NUCLEOTIDE SEQUENCE [LARGE SCALE GENOMIC DNA]</scope>
    <source>
        <strain evidence="1 2">DSM 15360</strain>
    </source>
</reference>
<name>A0ABY1NT80_9BACT</name>
<evidence type="ECO:0000313" key="1">
    <source>
        <dbReference type="EMBL" id="SMP16948.1"/>
    </source>
</evidence>
<dbReference type="RefSeq" id="WP_283412417.1">
    <property type="nucleotide sequence ID" value="NZ_FXUA01000002.1"/>
</dbReference>